<gene>
    <name evidence="3" type="ORF">MPH_09020</name>
</gene>
<comment type="caution">
    <text evidence="3">The sequence shown here is derived from an EMBL/GenBank/DDBJ whole genome shotgun (WGS) entry which is preliminary data.</text>
</comment>
<dbReference type="InterPro" id="IPR013154">
    <property type="entry name" value="ADH-like_N"/>
</dbReference>
<dbReference type="Proteomes" id="UP000007129">
    <property type="component" value="Unassembled WGS sequence"/>
</dbReference>
<accession>K2RGW6</accession>
<keyword evidence="1" id="KW-0560">Oxidoreductase</keyword>
<dbReference type="PANTHER" id="PTHR43401">
    <property type="entry name" value="L-THREONINE 3-DEHYDROGENASE"/>
    <property type="match status" value="1"/>
</dbReference>
<reference evidence="3 4" key="1">
    <citation type="journal article" date="2012" name="BMC Genomics">
        <title>Tools to kill: Genome of one of the most destructive plant pathogenic fungi Macrophomina phaseolina.</title>
        <authorList>
            <person name="Islam M.S."/>
            <person name="Haque M.S."/>
            <person name="Islam M.M."/>
            <person name="Emdad E.M."/>
            <person name="Halim A."/>
            <person name="Hossen Q.M.M."/>
            <person name="Hossain M.Z."/>
            <person name="Ahmed B."/>
            <person name="Rahim S."/>
            <person name="Rahman M.S."/>
            <person name="Alam M.M."/>
            <person name="Hou S."/>
            <person name="Wan X."/>
            <person name="Saito J.A."/>
            <person name="Alam M."/>
        </authorList>
    </citation>
    <scope>NUCLEOTIDE SEQUENCE [LARGE SCALE GENOMIC DNA]</scope>
    <source>
        <strain evidence="3 4">MS6</strain>
    </source>
</reference>
<name>K2RGW6_MACPH</name>
<dbReference type="OrthoDB" id="1879366at2759"/>
<protein>
    <submittedName>
        <fullName evidence="3">Alcohol dehydrogenase superfamily zinc-containing</fullName>
    </submittedName>
</protein>
<proteinExistence type="predicted"/>
<dbReference type="Pfam" id="PF08240">
    <property type="entry name" value="ADH_N"/>
    <property type="match status" value="1"/>
</dbReference>
<organism evidence="3 4">
    <name type="scientific">Macrophomina phaseolina (strain MS6)</name>
    <name type="common">Charcoal rot fungus</name>
    <dbReference type="NCBI Taxonomy" id="1126212"/>
    <lineage>
        <taxon>Eukaryota</taxon>
        <taxon>Fungi</taxon>
        <taxon>Dikarya</taxon>
        <taxon>Ascomycota</taxon>
        <taxon>Pezizomycotina</taxon>
        <taxon>Dothideomycetes</taxon>
        <taxon>Dothideomycetes incertae sedis</taxon>
        <taxon>Botryosphaeriales</taxon>
        <taxon>Botryosphaeriaceae</taxon>
        <taxon>Macrophomina</taxon>
    </lineage>
</organism>
<dbReference type="VEuPathDB" id="FungiDB:MPH_09020"/>
<dbReference type="HOGENOM" id="CLU_1242785_0_0_1"/>
<evidence type="ECO:0000259" key="2">
    <source>
        <dbReference type="Pfam" id="PF08240"/>
    </source>
</evidence>
<evidence type="ECO:0000256" key="1">
    <source>
        <dbReference type="ARBA" id="ARBA00023002"/>
    </source>
</evidence>
<dbReference type="AlphaFoldDB" id="K2RGW6"/>
<dbReference type="GO" id="GO:0016491">
    <property type="term" value="F:oxidoreductase activity"/>
    <property type="evidence" value="ECO:0007669"/>
    <property type="project" value="UniProtKB-KW"/>
</dbReference>
<dbReference type="EMBL" id="AHHD01000383">
    <property type="protein sequence ID" value="EKG13838.1"/>
    <property type="molecule type" value="Genomic_DNA"/>
</dbReference>
<dbReference type="STRING" id="1126212.K2RGW6"/>
<dbReference type="eggNOG" id="KOG0023">
    <property type="taxonomic scope" value="Eukaryota"/>
</dbReference>
<dbReference type="SUPFAM" id="SSF50129">
    <property type="entry name" value="GroES-like"/>
    <property type="match status" value="1"/>
</dbReference>
<evidence type="ECO:0000313" key="3">
    <source>
        <dbReference type="EMBL" id="EKG13838.1"/>
    </source>
</evidence>
<evidence type="ECO:0000313" key="4">
    <source>
        <dbReference type="Proteomes" id="UP000007129"/>
    </source>
</evidence>
<dbReference type="PANTHER" id="PTHR43401:SF4">
    <property type="entry name" value="D-ARABINOSE 1-DEHYDROGENASE (NADP(+))"/>
    <property type="match status" value="1"/>
</dbReference>
<sequence>MKAFLFQDSSSGLELRDLPIPEPGPGQALIAVKAAGLCHSDTHVVKGGGDAWMCKRPIVLGHEVAGTVIKFGPNTPASSFKPGDSIVVACVGHPIDERNFAEAIGVGHDGGYAEFALAYCKHLVRIPDGVSFAQAAVATDSISTAYHAVVTEGRAAPSTTVAVIGLGGLGLVSEPLMKGGQLEDLRSLPSFLWQCE</sequence>
<dbReference type="Gene3D" id="3.90.180.10">
    <property type="entry name" value="Medium-chain alcohol dehydrogenases, catalytic domain"/>
    <property type="match status" value="1"/>
</dbReference>
<dbReference type="InterPro" id="IPR011032">
    <property type="entry name" value="GroES-like_sf"/>
</dbReference>
<feature type="domain" description="Alcohol dehydrogenase-like N-terminal" evidence="2">
    <location>
        <begin position="24"/>
        <end position="128"/>
    </location>
</feature>
<dbReference type="InterPro" id="IPR050129">
    <property type="entry name" value="Zn_alcohol_dh"/>
</dbReference>
<dbReference type="InParanoid" id="K2RGW6"/>